<dbReference type="EMBL" id="JBBNGS010000002">
    <property type="protein sequence ID" value="MEQ2637039.1"/>
    <property type="molecule type" value="Genomic_DNA"/>
</dbReference>
<gene>
    <name evidence="1" type="ORF">AAAT05_01550</name>
</gene>
<keyword evidence="2" id="KW-1185">Reference proteome</keyword>
<sequence>MASRYERKRIADDLRLTAADSLGSETLQKALARVTSAKDTSWRGVLRRLAELIEPPGPSNEERHDVATDIRTTMVGRWIRYKEQFFDELAEVAVGYEDYHEFDVVAERLADLIDPEGEDDD</sequence>
<proteinExistence type="predicted"/>
<accession>A0ABV1IEG7</accession>
<dbReference type="RefSeq" id="WP_349181404.1">
    <property type="nucleotide sequence ID" value="NZ_JBBNGS010000002.1"/>
</dbReference>
<evidence type="ECO:0000313" key="1">
    <source>
        <dbReference type="EMBL" id="MEQ2637039.1"/>
    </source>
</evidence>
<comment type="caution">
    <text evidence="1">The sequence shown here is derived from an EMBL/GenBank/DDBJ whole genome shotgun (WGS) entry which is preliminary data.</text>
</comment>
<organism evidence="1 2">
    <name type="scientific">Paratractidigestivibacter faecalis</name>
    <dbReference type="NCBI Taxonomy" id="2292441"/>
    <lineage>
        <taxon>Bacteria</taxon>
        <taxon>Bacillati</taxon>
        <taxon>Actinomycetota</taxon>
        <taxon>Coriobacteriia</taxon>
        <taxon>Coriobacteriales</taxon>
        <taxon>Atopobiaceae</taxon>
        <taxon>Paratractidigestivibacter</taxon>
    </lineage>
</organism>
<evidence type="ECO:0000313" key="2">
    <source>
        <dbReference type="Proteomes" id="UP001478817"/>
    </source>
</evidence>
<dbReference type="Proteomes" id="UP001478817">
    <property type="component" value="Unassembled WGS sequence"/>
</dbReference>
<name>A0ABV1IEG7_9ACTN</name>
<reference evidence="1 2" key="1">
    <citation type="submission" date="2024-04" db="EMBL/GenBank/DDBJ databases">
        <title>Human intestinal bacterial collection.</title>
        <authorList>
            <person name="Pauvert C."/>
            <person name="Hitch T.C.A."/>
            <person name="Clavel T."/>
        </authorList>
    </citation>
    <scope>NUCLEOTIDE SEQUENCE [LARGE SCALE GENOMIC DNA]</scope>
    <source>
        <strain evidence="1 2">CLA-AA-H197</strain>
    </source>
</reference>
<protein>
    <submittedName>
        <fullName evidence="1">Uncharacterized protein</fullName>
    </submittedName>
</protein>